<protein>
    <recommendedName>
        <fullName evidence="3">Association with the SNF1 complex (ASC) domain-containing protein</fullName>
    </recommendedName>
</protein>
<feature type="compositionally biased region" description="Low complexity" evidence="2">
    <location>
        <begin position="46"/>
        <end position="58"/>
    </location>
</feature>
<evidence type="ECO:0000256" key="2">
    <source>
        <dbReference type="SAM" id="MobiDB-lite"/>
    </source>
</evidence>
<gene>
    <name evidence="4" type="ORF">D9757_004906</name>
</gene>
<dbReference type="SUPFAM" id="SSF81296">
    <property type="entry name" value="E set domains"/>
    <property type="match status" value="1"/>
</dbReference>
<dbReference type="Pfam" id="PF16561">
    <property type="entry name" value="AMPK1_CBM"/>
    <property type="match status" value="1"/>
</dbReference>
<dbReference type="GO" id="GO:0031588">
    <property type="term" value="C:nucleotide-activated protein kinase complex"/>
    <property type="evidence" value="ECO:0007669"/>
    <property type="project" value="TreeGrafter"/>
</dbReference>
<comment type="similarity">
    <text evidence="1">Belongs to the 5'-AMP-activated protein kinase beta subunit family.</text>
</comment>
<feature type="compositionally biased region" description="Polar residues" evidence="2">
    <location>
        <begin position="1"/>
        <end position="23"/>
    </location>
</feature>
<dbReference type="PANTHER" id="PTHR10343:SF84">
    <property type="entry name" value="5'-AMP-ACTIVATED PROTEIN KINASE SUBUNIT BETA-1"/>
    <property type="match status" value="1"/>
</dbReference>
<keyword evidence="5" id="KW-1185">Reference proteome</keyword>
<dbReference type="EMBL" id="JAACJN010000024">
    <property type="protein sequence ID" value="KAF5389103.1"/>
    <property type="molecule type" value="Genomic_DNA"/>
</dbReference>
<feature type="region of interest" description="Disordered" evidence="2">
    <location>
        <begin position="363"/>
        <end position="418"/>
    </location>
</feature>
<dbReference type="Pfam" id="PF04739">
    <property type="entry name" value="AMPKBI"/>
    <property type="match status" value="1"/>
</dbReference>
<organism evidence="4 5">
    <name type="scientific">Collybiopsis confluens</name>
    <dbReference type="NCBI Taxonomy" id="2823264"/>
    <lineage>
        <taxon>Eukaryota</taxon>
        <taxon>Fungi</taxon>
        <taxon>Dikarya</taxon>
        <taxon>Basidiomycota</taxon>
        <taxon>Agaricomycotina</taxon>
        <taxon>Agaricomycetes</taxon>
        <taxon>Agaricomycetidae</taxon>
        <taxon>Agaricales</taxon>
        <taxon>Marasmiineae</taxon>
        <taxon>Omphalotaceae</taxon>
        <taxon>Collybiopsis</taxon>
    </lineage>
</organism>
<dbReference type="SMART" id="SM01010">
    <property type="entry name" value="AMPKBI"/>
    <property type="match status" value="1"/>
</dbReference>
<dbReference type="Gene3D" id="6.20.250.60">
    <property type="match status" value="1"/>
</dbReference>
<comment type="caution">
    <text evidence="4">The sequence shown here is derived from an EMBL/GenBank/DDBJ whole genome shotgun (WGS) entry which is preliminary data.</text>
</comment>
<feature type="region of interest" description="Disordered" evidence="2">
    <location>
        <begin position="231"/>
        <end position="256"/>
    </location>
</feature>
<dbReference type="InterPro" id="IPR014756">
    <property type="entry name" value="Ig_E-set"/>
</dbReference>
<dbReference type="InterPro" id="IPR032640">
    <property type="entry name" value="AMPK1_CBM"/>
</dbReference>
<dbReference type="InterPro" id="IPR006828">
    <property type="entry name" value="ASC_dom"/>
</dbReference>
<evidence type="ECO:0000313" key="5">
    <source>
        <dbReference type="Proteomes" id="UP000518752"/>
    </source>
</evidence>
<feature type="region of interest" description="Disordered" evidence="2">
    <location>
        <begin position="319"/>
        <end position="342"/>
    </location>
</feature>
<reference evidence="4 5" key="1">
    <citation type="journal article" date="2020" name="ISME J.">
        <title>Uncovering the hidden diversity of litter-decomposition mechanisms in mushroom-forming fungi.</title>
        <authorList>
            <person name="Floudas D."/>
            <person name="Bentzer J."/>
            <person name="Ahren D."/>
            <person name="Johansson T."/>
            <person name="Persson P."/>
            <person name="Tunlid A."/>
        </authorList>
    </citation>
    <scope>NUCLEOTIDE SEQUENCE [LARGE SCALE GENOMIC DNA]</scope>
    <source>
        <strain evidence="4 5">CBS 406.79</strain>
    </source>
</reference>
<feature type="compositionally biased region" description="Low complexity" evidence="2">
    <location>
        <begin position="103"/>
        <end position="114"/>
    </location>
</feature>
<dbReference type="CDD" id="cd02859">
    <property type="entry name" value="E_set_AMPKbeta_like_N"/>
    <property type="match status" value="1"/>
</dbReference>
<feature type="compositionally biased region" description="Polar residues" evidence="2">
    <location>
        <begin position="234"/>
        <end position="244"/>
    </location>
</feature>
<evidence type="ECO:0000259" key="3">
    <source>
        <dbReference type="SMART" id="SM01010"/>
    </source>
</evidence>
<dbReference type="AlphaFoldDB" id="A0A8H5HTD4"/>
<name>A0A8H5HTD4_9AGAR</name>
<dbReference type="SUPFAM" id="SSF160219">
    <property type="entry name" value="AMPKBI-like"/>
    <property type="match status" value="1"/>
</dbReference>
<feature type="compositionally biased region" description="Basic and acidic residues" evidence="2">
    <location>
        <begin position="369"/>
        <end position="399"/>
    </location>
</feature>
<feature type="domain" description="Association with the SNF1 complex (ASC)" evidence="3">
    <location>
        <begin position="296"/>
        <end position="504"/>
    </location>
</feature>
<dbReference type="Proteomes" id="UP000518752">
    <property type="component" value="Unassembled WGS sequence"/>
</dbReference>
<dbReference type="GO" id="GO:0007165">
    <property type="term" value="P:signal transduction"/>
    <property type="evidence" value="ECO:0007669"/>
    <property type="project" value="TreeGrafter"/>
</dbReference>
<dbReference type="Gene3D" id="2.60.40.10">
    <property type="entry name" value="Immunoglobulins"/>
    <property type="match status" value="1"/>
</dbReference>
<evidence type="ECO:0000256" key="1">
    <source>
        <dbReference type="ARBA" id="ARBA00010926"/>
    </source>
</evidence>
<evidence type="ECO:0000313" key="4">
    <source>
        <dbReference type="EMBL" id="KAF5389103.1"/>
    </source>
</evidence>
<feature type="region of interest" description="Disordered" evidence="2">
    <location>
        <begin position="1"/>
        <end position="65"/>
    </location>
</feature>
<dbReference type="InterPro" id="IPR050827">
    <property type="entry name" value="CRP1_MDG1_kinase"/>
</dbReference>
<dbReference type="GO" id="GO:0019901">
    <property type="term" value="F:protein kinase binding"/>
    <property type="evidence" value="ECO:0007669"/>
    <property type="project" value="TreeGrafter"/>
</dbReference>
<proteinExistence type="inferred from homology"/>
<dbReference type="InterPro" id="IPR037256">
    <property type="entry name" value="ASC_dom_sf"/>
</dbReference>
<feature type="region of interest" description="Disordered" evidence="2">
    <location>
        <begin position="97"/>
        <end position="116"/>
    </location>
</feature>
<dbReference type="GO" id="GO:0005737">
    <property type="term" value="C:cytoplasm"/>
    <property type="evidence" value="ECO:0007669"/>
    <property type="project" value="TreeGrafter"/>
</dbReference>
<dbReference type="InterPro" id="IPR013783">
    <property type="entry name" value="Ig-like_fold"/>
</dbReference>
<dbReference type="GO" id="GO:0005634">
    <property type="term" value="C:nucleus"/>
    <property type="evidence" value="ECO:0007669"/>
    <property type="project" value="TreeGrafter"/>
</dbReference>
<accession>A0A8H5HTD4</accession>
<dbReference type="OrthoDB" id="531008at2759"/>
<dbReference type="PANTHER" id="PTHR10343">
    <property type="entry name" value="5'-AMP-ACTIVATED PROTEIN KINASE , BETA SUBUNIT"/>
    <property type="match status" value="1"/>
</dbReference>
<sequence>MGNNPSTAQTPQNHSTSTTSSGVHKSMRVKRPSLDLPDLTAMYYQSSPPRSSRRPIPIKSEKKQEQYYVQPKVHIENNLGKRVDRESPVHLVPSFPRDLSFQPTAPSPSRAPTTDSLSPLIVRSSIPMALHVSAVEPIPEKTEPTTVGLIEHKITWNGGGNSVFVVHTCDNNNMRTMMEKDSDTSFSATITFLPGTHHIRFFIDGDWRVADDLPTAVNDLGSLSNYINVEPSHDSSFTPPSQSPLGRHSPPSPGPVIVTSQLPFEGNDLVSLGRLSLGRSFWSVSTENGDPSESTERIPHTAQWTTEIPLELVHASEEEETYVQHAEQQNGRVQRGFVPLPNIPPAPGLPRYLDKLILNQNLPQNLAQQDRRDKRSTRDRQREHERTKERERERERDRNLPPSGGASLPVTTASGTDVTRGIRAHTDIEQMLPVAEALESGELSSEAAALAIASIADDASVLPVPSHVVLNHLCTSTIKHGVIAVASTVRYRKKYLTTVYYKSA</sequence>